<evidence type="ECO:0000259" key="4">
    <source>
        <dbReference type="PROSITE" id="PS50102"/>
    </source>
</evidence>
<feature type="compositionally biased region" description="Basic residues" evidence="3">
    <location>
        <begin position="129"/>
        <end position="152"/>
    </location>
</feature>
<dbReference type="Gene3D" id="3.30.70.330">
    <property type="match status" value="1"/>
</dbReference>
<evidence type="ECO:0000313" key="5">
    <source>
        <dbReference type="EMBL" id="ORZ05388.1"/>
    </source>
</evidence>
<dbReference type="InterPro" id="IPR000504">
    <property type="entry name" value="RRM_dom"/>
</dbReference>
<dbReference type="PANTHER" id="PTHR48025:SF1">
    <property type="entry name" value="RRM DOMAIN-CONTAINING PROTEIN"/>
    <property type="match status" value="1"/>
</dbReference>
<dbReference type="Pfam" id="PF00076">
    <property type="entry name" value="RRM_1"/>
    <property type="match status" value="1"/>
</dbReference>
<evidence type="ECO:0000313" key="6">
    <source>
        <dbReference type="Proteomes" id="UP000193560"/>
    </source>
</evidence>
<comment type="caution">
    <text evidence="5">The sequence shown here is derived from an EMBL/GenBank/DDBJ whole genome shotgun (WGS) entry which is preliminary data.</text>
</comment>
<dbReference type="OrthoDB" id="446113at2759"/>
<feature type="compositionally biased region" description="Basic and acidic residues" evidence="3">
    <location>
        <begin position="162"/>
        <end position="175"/>
    </location>
</feature>
<dbReference type="InterPro" id="IPR012677">
    <property type="entry name" value="Nucleotide-bd_a/b_plait_sf"/>
</dbReference>
<feature type="compositionally biased region" description="Basic residues" evidence="3">
    <location>
        <begin position="91"/>
        <end position="104"/>
    </location>
</feature>
<dbReference type="PROSITE" id="PS50102">
    <property type="entry name" value="RRM"/>
    <property type="match status" value="1"/>
</dbReference>
<dbReference type="SMART" id="SM00360">
    <property type="entry name" value="RRM"/>
    <property type="match status" value="1"/>
</dbReference>
<protein>
    <recommendedName>
        <fullName evidence="4">RRM domain-containing protein</fullName>
    </recommendedName>
</protein>
<name>A0A1X2HYL4_9FUNG</name>
<feature type="region of interest" description="Disordered" evidence="3">
    <location>
        <begin position="1"/>
        <end position="209"/>
    </location>
</feature>
<gene>
    <name evidence="5" type="ORF">BCR42DRAFT_428189</name>
</gene>
<dbReference type="GO" id="GO:0003729">
    <property type="term" value="F:mRNA binding"/>
    <property type="evidence" value="ECO:0007669"/>
    <property type="project" value="TreeGrafter"/>
</dbReference>
<dbReference type="EMBL" id="MCGE01000044">
    <property type="protein sequence ID" value="ORZ05388.1"/>
    <property type="molecule type" value="Genomic_DNA"/>
</dbReference>
<evidence type="ECO:0000256" key="2">
    <source>
        <dbReference type="PROSITE-ProRule" id="PRU00176"/>
    </source>
</evidence>
<dbReference type="STRING" id="90262.A0A1X2HYL4"/>
<dbReference type="AlphaFoldDB" id="A0A1X2HYL4"/>
<feature type="compositionally biased region" description="Basic and acidic residues" evidence="3">
    <location>
        <begin position="118"/>
        <end position="128"/>
    </location>
</feature>
<keyword evidence="6" id="KW-1185">Reference proteome</keyword>
<dbReference type="CDD" id="cd00590">
    <property type="entry name" value="RRM_SF"/>
    <property type="match status" value="1"/>
</dbReference>
<dbReference type="InterPro" id="IPR050502">
    <property type="entry name" value="Euk_RNA-bind_prot"/>
</dbReference>
<sequence length="333" mass="38908">MPHSYQQRSPSPTISGGKPLYYEEELDEFGRVKQRRSHFGADGIEEGEHQRSTHSDRRRHENDTTGADNKDYSDGDSDGSSASQRRSSFPRQRRTHRRRNHHSRSLSPPPSSSSSSRYLDDKDNDDDHHHHHHHHHRHSHRHRHHSQSRHRYNSSDEDEEEDRRSSSVDSYDSHDRYRHQRRRRHSSASPRRYHDHRRHRRQSSEMDDRLRKKIYIGDLANVSSSELEQVFSKFGRITHVKLIEGKEYGFITFEEAASAQEAISMMDGTVVGSHKIKVNRAKMMDRSRHSNLTWMDEDGGKSYGSSTSGPKIPPLDTLDPPIQRTLTSYDDLL</sequence>
<feature type="compositionally biased region" description="Basic residues" evidence="3">
    <location>
        <begin position="176"/>
        <end position="201"/>
    </location>
</feature>
<keyword evidence="1 2" id="KW-0694">RNA-binding</keyword>
<evidence type="ECO:0000256" key="1">
    <source>
        <dbReference type="ARBA" id="ARBA00022884"/>
    </source>
</evidence>
<feature type="compositionally biased region" description="Basic and acidic residues" evidence="3">
    <location>
        <begin position="46"/>
        <end position="73"/>
    </location>
</feature>
<evidence type="ECO:0000256" key="3">
    <source>
        <dbReference type="SAM" id="MobiDB-lite"/>
    </source>
</evidence>
<organism evidence="5 6">
    <name type="scientific">Absidia repens</name>
    <dbReference type="NCBI Taxonomy" id="90262"/>
    <lineage>
        <taxon>Eukaryota</taxon>
        <taxon>Fungi</taxon>
        <taxon>Fungi incertae sedis</taxon>
        <taxon>Mucoromycota</taxon>
        <taxon>Mucoromycotina</taxon>
        <taxon>Mucoromycetes</taxon>
        <taxon>Mucorales</taxon>
        <taxon>Cunninghamellaceae</taxon>
        <taxon>Absidia</taxon>
    </lineage>
</organism>
<dbReference type="InterPro" id="IPR035979">
    <property type="entry name" value="RBD_domain_sf"/>
</dbReference>
<feature type="region of interest" description="Disordered" evidence="3">
    <location>
        <begin position="292"/>
        <end position="323"/>
    </location>
</feature>
<dbReference type="Proteomes" id="UP000193560">
    <property type="component" value="Unassembled WGS sequence"/>
</dbReference>
<feature type="compositionally biased region" description="Low complexity" evidence="3">
    <location>
        <begin position="80"/>
        <end position="90"/>
    </location>
</feature>
<feature type="domain" description="RRM" evidence="4">
    <location>
        <begin position="212"/>
        <end position="283"/>
    </location>
</feature>
<proteinExistence type="predicted"/>
<feature type="compositionally biased region" description="Polar residues" evidence="3">
    <location>
        <begin position="1"/>
        <end position="14"/>
    </location>
</feature>
<reference evidence="5 6" key="1">
    <citation type="submission" date="2016-07" db="EMBL/GenBank/DDBJ databases">
        <title>Pervasive Adenine N6-methylation of Active Genes in Fungi.</title>
        <authorList>
            <consortium name="DOE Joint Genome Institute"/>
            <person name="Mondo S.J."/>
            <person name="Dannebaum R.O."/>
            <person name="Kuo R.C."/>
            <person name="Labutti K."/>
            <person name="Haridas S."/>
            <person name="Kuo A."/>
            <person name="Salamov A."/>
            <person name="Ahrendt S.R."/>
            <person name="Lipzen A."/>
            <person name="Sullivan W."/>
            <person name="Andreopoulos W.B."/>
            <person name="Clum A."/>
            <person name="Lindquist E."/>
            <person name="Daum C."/>
            <person name="Ramamoorthy G.K."/>
            <person name="Gryganskyi A."/>
            <person name="Culley D."/>
            <person name="Magnuson J.K."/>
            <person name="James T.Y."/>
            <person name="O'Malley M.A."/>
            <person name="Stajich J.E."/>
            <person name="Spatafora J.W."/>
            <person name="Visel A."/>
            <person name="Grigoriev I.V."/>
        </authorList>
    </citation>
    <scope>NUCLEOTIDE SEQUENCE [LARGE SCALE GENOMIC DNA]</scope>
    <source>
        <strain evidence="5 6">NRRL 1336</strain>
    </source>
</reference>
<dbReference type="GO" id="GO:0005634">
    <property type="term" value="C:nucleus"/>
    <property type="evidence" value="ECO:0007669"/>
    <property type="project" value="TreeGrafter"/>
</dbReference>
<dbReference type="SUPFAM" id="SSF54928">
    <property type="entry name" value="RNA-binding domain, RBD"/>
    <property type="match status" value="1"/>
</dbReference>
<accession>A0A1X2HYL4</accession>
<dbReference type="PANTHER" id="PTHR48025">
    <property type="entry name" value="OS02G0815200 PROTEIN"/>
    <property type="match status" value="1"/>
</dbReference>